<evidence type="ECO:0000256" key="1">
    <source>
        <dbReference type="ARBA" id="ARBA00022729"/>
    </source>
</evidence>
<accession>A0ABR2HHR3</accession>
<dbReference type="Pfam" id="PF14312">
    <property type="entry name" value="FG-GAP_2"/>
    <property type="match status" value="1"/>
</dbReference>
<keyword evidence="1" id="KW-0732">Signal</keyword>
<dbReference type="PANTHER" id="PTHR36220:SF1">
    <property type="entry name" value="GAMMA TUBULIN COMPLEX COMPONENT C-TERMINAL DOMAIN-CONTAINING PROTEIN"/>
    <property type="match status" value="1"/>
</dbReference>
<sequence>MLIFFIPFIYSRQHYQLISSFKPIQSQKDLFGRSVAFCSSNQRIVVGASWRKHPNDTNIRSGALYVFDYDFSTNQWSQTQEIYPELHNNYQNSIVSILELGSTVEISSDCNTIIAGAPYSDIVRLDNNSTLNETGCVVIFKKEEGDKYFKQYHIGIPTDPIAGGGFGRSLSISPDGNIFSAANYNKFSESALLFEGQVEVHMSVFNGTNLGWERYILTPPPQIRDGNRYRFGNKLQFLDASTLIVSTDDLQDKSISGVYIYKKTFNLTSNRSYWYIANDGINASSYGYNNIGEAFSIPSTQQDFIALLASNSTNYGIIFLSRNDVTDTWVKKYTVDLPPGSTASQLYFCGENQLAVTGRSERRSKSIQKINTLFMLTKSDSNGKFQLYDTIYMPPEDSQNDSLHLNFLSSFAWENEHCFRFAVGAMSKTGGSGQPHVAYEFGKVYVYQSSDFAMRMLSHYEVMPSIGLFFFAGLLIIILSSVIAFYIIKFKRRRQARNISVQV</sequence>
<keyword evidence="2" id="KW-1133">Transmembrane helix</keyword>
<evidence type="ECO:0000256" key="2">
    <source>
        <dbReference type="SAM" id="Phobius"/>
    </source>
</evidence>
<name>A0ABR2HHR3_9EUKA</name>
<dbReference type="InterPro" id="IPR028994">
    <property type="entry name" value="Integrin_alpha_N"/>
</dbReference>
<dbReference type="InterPro" id="IPR013517">
    <property type="entry name" value="FG-GAP"/>
</dbReference>
<dbReference type="InterPro" id="IPR011043">
    <property type="entry name" value="Gal_Oxase/kelch_b-propeller"/>
</dbReference>
<dbReference type="EMBL" id="JAPFFF010000027">
    <property type="protein sequence ID" value="KAK8847747.1"/>
    <property type="molecule type" value="Genomic_DNA"/>
</dbReference>
<dbReference type="Proteomes" id="UP001470230">
    <property type="component" value="Unassembled WGS sequence"/>
</dbReference>
<gene>
    <name evidence="3" type="ORF">M9Y10_018776</name>
</gene>
<keyword evidence="2" id="KW-0812">Transmembrane</keyword>
<protein>
    <submittedName>
        <fullName evidence="3">Uncharacterized protein</fullName>
    </submittedName>
</protein>
<dbReference type="PANTHER" id="PTHR36220">
    <property type="entry name" value="UNNAMED PRODUCT"/>
    <property type="match status" value="1"/>
</dbReference>
<keyword evidence="4" id="KW-1185">Reference proteome</keyword>
<dbReference type="SUPFAM" id="SSF50965">
    <property type="entry name" value="Galactose oxidase, central domain"/>
    <property type="match status" value="1"/>
</dbReference>
<organism evidence="3 4">
    <name type="scientific">Tritrichomonas musculus</name>
    <dbReference type="NCBI Taxonomy" id="1915356"/>
    <lineage>
        <taxon>Eukaryota</taxon>
        <taxon>Metamonada</taxon>
        <taxon>Parabasalia</taxon>
        <taxon>Tritrichomonadida</taxon>
        <taxon>Tritrichomonadidae</taxon>
        <taxon>Tritrichomonas</taxon>
    </lineage>
</organism>
<reference evidence="3 4" key="1">
    <citation type="submission" date="2024-04" db="EMBL/GenBank/DDBJ databases">
        <title>Tritrichomonas musculus Genome.</title>
        <authorList>
            <person name="Alves-Ferreira E."/>
            <person name="Grigg M."/>
            <person name="Lorenzi H."/>
            <person name="Galac M."/>
        </authorList>
    </citation>
    <scope>NUCLEOTIDE SEQUENCE [LARGE SCALE GENOMIC DNA]</scope>
    <source>
        <strain evidence="3 4">EAF2021</strain>
    </source>
</reference>
<evidence type="ECO:0000313" key="3">
    <source>
        <dbReference type="EMBL" id="KAK8847747.1"/>
    </source>
</evidence>
<evidence type="ECO:0000313" key="4">
    <source>
        <dbReference type="Proteomes" id="UP001470230"/>
    </source>
</evidence>
<comment type="caution">
    <text evidence="3">The sequence shown here is derived from an EMBL/GenBank/DDBJ whole genome shotgun (WGS) entry which is preliminary data.</text>
</comment>
<feature type="transmembrane region" description="Helical" evidence="2">
    <location>
        <begin position="466"/>
        <end position="488"/>
    </location>
</feature>
<proteinExistence type="predicted"/>
<dbReference type="Gene3D" id="2.130.10.130">
    <property type="entry name" value="Integrin alpha, N-terminal"/>
    <property type="match status" value="1"/>
</dbReference>
<keyword evidence="2" id="KW-0472">Membrane</keyword>